<feature type="signal peptide" evidence="8">
    <location>
        <begin position="1"/>
        <end position="33"/>
    </location>
</feature>
<dbReference type="RefSeq" id="WP_203738619.1">
    <property type="nucleotide sequence ID" value="NZ_BAAAUC010000013.1"/>
</dbReference>
<evidence type="ECO:0000256" key="6">
    <source>
        <dbReference type="SAM" id="MobiDB-lite"/>
    </source>
</evidence>
<evidence type="ECO:0000256" key="2">
    <source>
        <dbReference type="ARBA" id="ARBA00022670"/>
    </source>
</evidence>
<keyword evidence="7" id="KW-1133">Transmembrane helix</keyword>
<dbReference type="InterPro" id="IPR015500">
    <property type="entry name" value="Peptidase_S8_subtilisin-rel"/>
</dbReference>
<dbReference type="GO" id="GO:0006508">
    <property type="term" value="P:proteolysis"/>
    <property type="evidence" value="ECO:0007669"/>
    <property type="project" value="UniProtKB-KW"/>
</dbReference>
<accession>A0A919ICC1</accession>
<gene>
    <name evidence="10" type="ORF">Acy02nite_10400</name>
</gene>
<comment type="similarity">
    <text evidence="1 5">Belongs to the peptidase S8 family.</text>
</comment>
<feature type="domain" description="Peptidase S8/S53" evidence="9">
    <location>
        <begin position="64"/>
        <end position="318"/>
    </location>
</feature>
<dbReference type="PROSITE" id="PS51892">
    <property type="entry name" value="SUBTILASE"/>
    <property type="match status" value="1"/>
</dbReference>
<evidence type="ECO:0000256" key="1">
    <source>
        <dbReference type="ARBA" id="ARBA00011073"/>
    </source>
</evidence>
<evidence type="ECO:0000313" key="10">
    <source>
        <dbReference type="EMBL" id="GID63159.1"/>
    </source>
</evidence>
<dbReference type="Proteomes" id="UP000619479">
    <property type="component" value="Unassembled WGS sequence"/>
</dbReference>
<keyword evidence="11" id="KW-1185">Reference proteome</keyword>
<keyword evidence="7" id="KW-0812">Transmembrane</keyword>
<keyword evidence="7" id="KW-0472">Membrane</keyword>
<evidence type="ECO:0000313" key="11">
    <source>
        <dbReference type="Proteomes" id="UP000619479"/>
    </source>
</evidence>
<reference evidence="10" key="1">
    <citation type="submission" date="2021-01" db="EMBL/GenBank/DDBJ databases">
        <title>Whole genome shotgun sequence of Actinoplanes cyaneus NBRC 14990.</title>
        <authorList>
            <person name="Komaki H."/>
            <person name="Tamura T."/>
        </authorList>
    </citation>
    <scope>NUCLEOTIDE SEQUENCE</scope>
    <source>
        <strain evidence="10">NBRC 14990</strain>
    </source>
</reference>
<keyword evidence="2" id="KW-0645">Protease</keyword>
<dbReference type="PANTHER" id="PTHR43806:SF11">
    <property type="entry name" value="CEREVISIN-RELATED"/>
    <property type="match status" value="1"/>
</dbReference>
<evidence type="ECO:0000256" key="5">
    <source>
        <dbReference type="PROSITE-ProRule" id="PRU01240"/>
    </source>
</evidence>
<dbReference type="SUPFAM" id="SSF52743">
    <property type="entry name" value="Subtilisin-like"/>
    <property type="match status" value="1"/>
</dbReference>
<feature type="region of interest" description="Disordered" evidence="6">
    <location>
        <begin position="386"/>
        <end position="420"/>
    </location>
</feature>
<feature type="chain" id="PRO_5038078855" evidence="8">
    <location>
        <begin position="34"/>
        <end position="420"/>
    </location>
</feature>
<protein>
    <submittedName>
        <fullName evidence="10">Peptidase S8</fullName>
    </submittedName>
</protein>
<comment type="caution">
    <text evidence="5">Lacks conserved residue(s) required for the propagation of feature annotation.</text>
</comment>
<dbReference type="PANTHER" id="PTHR43806">
    <property type="entry name" value="PEPTIDASE S8"/>
    <property type="match status" value="1"/>
</dbReference>
<comment type="caution">
    <text evidence="10">The sequence shown here is derived from an EMBL/GenBank/DDBJ whole genome shotgun (WGS) entry which is preliminary data.</text>
</comment>
<dbReference type="InterPro" id="IPR000209">
    <property type="entry name" value="Peptidase_S8/S53_dom"/>
</dbReference>
<evidence type="ECO:0000256" key="7">
    <source>
        <dbReference type="SAM" id="Phobius"/>
    </source>
</evidence>
<proteinExistence type="inferred from homology"/>
<evidence type="ECO:0000256" key="8">
    <source>
        <dbReference type="SAM" id="SignalP"/>
    </source>
</evidence>
<dbReference type="AlphaFoldDB" id="A0A919ICC1"/>
<dbReference type="InterPro" id="IPR036852">
    <property type="entry name" value="Peptidase_S8/S53_dom_sf"/>
</dbReference>
<keyword evidence="3" id="KW-0378">Hydrolase</keyword>
<evidence type="ECO:0000256" key="3">
    <source>
        <dbReference type="ARBA" id="ARBA00022801"/>
    </source>
</evidence>
<keyword evidence="4" id="KW-0720">Serine protease</keyword>
<dbReference type="GO" id="GO:0004252">
    <property type="term" value="F:serine-type endopeptidase activity"/>
    <property type="evidence" value="ECO:0007669"/>
    <property type="project" value="InterPro"/>
</dbReference>
<name>A0A919ICC1_9ACTN</name>
<keyword evidence="8" id="KW-0732">Signal</keyword>
<evidence type="ECO:0000256" key="4">
    <source>
        <dbReference type="ARBA" id="ARBA00022825"/>
    </source>
</evidence>
<dbReference type="PRINTS" id="PR00723">
    <property type="entry name" value="SUBTILISIN"/>
</dbReference>
<evidence type="ECO:0000259" key="9">
    <source>
        <dbReference type="Pfam" id="PF00082"/>
    </source>
</evidence>
<dbReference type="EMBL" id="BOMH01000007">
    <property type="protein sequence ID" value="GID63159.1"/>
    <property type="molecule type" value="Genomic_DNA"/>
</dbReference>
<feature type="transmembrane region" description="Helical" evidence="7">
    <location>
        <begin position="358"/>
        <end position="380"/>
    </location>
</feature>
<dbReference type="Gene3D" id="3.40.50.200">
    <property type="entry name" value="Peptidase S8/S53 domain"/>
    <property type="match status" value="1"/>
</dbReference>
<dbReference type="InterPro" id="IPR050131">
    <property type="entry name" value="Peptidase_S8_subtilisin-like"/>
</dbReference>
<organism evidence="10 11">
    <name type="scientific">Actinoplanes cyaneus</name>
    <dbReference type="NCBI Taxonomy" id="52696"/>
    <lineage>
        <taxon>Bacteria</taxon>
        <taxon>Bacillati</taxon>
        <taxon>Actinomycetota</taxon>
        <taxon>Actinomycetes</taxon>
        <taxon>Micromonosporales</taxon>
        <taxon>Micromonosporaceae</taxon>
        <taxon>Actinoplanes</taxon>
    </lineage>
</organism>
<dbReference type="Pfam" id="PF00082">
    <property type="entry name" value="Peptidase_S8"/>
    <property type="match status" value="1"/>
</dbReference>
<sequence length="420" mass="41919">MLPILRRATASVFAGVLLGVATPVVLGSAPALAADCATPGRLSTDTSWARAMLSIDSVTAFSRGDGVEVAVLSTGVRAGHRQLAGRVLSGRDAVTGNGAADTDCTGTGTQVAGVIAAAATANGPVTGLAPQTTVLPVRVVPDTGSTQSAADPAQLARGIDFAVQGGADVIVVAVPAYQDTAALRQAVASAVQKDVPVIAAAGDLGSAQDGNPAPFPASYPDVIGVGAIDEDGKTYGKSQRGAYVDLVAPGVAVPTLQGGDASAQGLVEADGTALAAGYVGAAAALVRSRSGKMPIADLTELLTASASPTMTGDGFGAGVVNPYAAVTGRLTAEKPKALPALEPAAAARTGAENQRRTVAFIGATIAAVAVVAVLMVTAAVRRSRRQHWRPAMAPPPVEHEEPIEPGPPVMLLEESADQRR</sequence>